<dbReference type="AlphaFoldDB" id="A0A2U8FT69"/>
<dbReference type="EMBL" id="CP029210">
    <property type="protein sequence ID" value="AWI54008.1"/>
    <property type="molecule type" value="Genomic_DNA"/>
</dbReference>
<dbReference type="Proteomes" id="UP000244892">
    <property type="component" value="Chromosome"/>
</dbReference>
<evidence type="ECO:0000256" key="3">
    <source>
        <dbReference type="ARBA" id="ARBA00022448"/>
    </source>
</evidence>
<evidence type="ECO:0000313" key="12">
    <source>
        <dbReference type="Proteomes" id="UP000244892"/>
    </source>
</evidence>
<evidence type="ECO:0000259" key="10">
    <source>
        <dbReference type="Pfam" id="PF24125"/>
    </source>
</evidence>
<keyword evidence="4" id="KW-1134">Transmembrane beta strand</keyword>
<evidence type="ECO:0000256" key="5">
    <source>
        <dbReference type="ARBA" id="ARBA00022692"/>
    </source>
</evidence>
<dbReference type="Pfam" id="PF24125">
    <property type="entry name" value="Cds6_C"/>
    <property type="match status" value="1"/>
</dbReference>
<sequence length="609" mass="66506">MKCALSALAMACLATAAGAQTAAGLTEAVQKALANNPDVTARLNALQAAANEADVARGGFYPRIDLGASVGRDQDRITSRTPDSQSLTRHGLALSASQMLWDGLATRKEVERLGHARMVRYFEFLSASEDTALEAARAYLDVLRFRKLVQLAEDNYVQHKYAADQLQSKFKAGVGRGVDAEQSNARLALAESNLTTEIANLHDVSARFLRIVGEAPGPRLNVPAGLERGLQPANTDHVNQALARNPAISAAVENLRAVQAQAEGQESRFQPRVEARVRSGVGKNFDGVLNQKRDTAAELVMNWNLYNGGSDRARVRQYADLINQAADQRDKACRDVRQTSAIAHNDIRKLKDQLVALDRNVLAIEKARDAYRQQFDIGQRSLLDLLNAENELYTARRAYANAEHDLQLAYARTQAVRHMLVSTLGLTQEGAAPELAKDWQAEDEAAQRCPVVSVEPTGTPREELDARARRLAVPAVATAAVTAPTVPTAAPVAPKADAAAVATVTQRLQDWAAAWMAKDANRYLGFYAPEFAPARTTPAQWTANRRRMLSKSGPIEVKLGQVQVAPEGDTVVTRFEQSYRSNDFSDQTAKTLTWRLQGGAWVIVRESNR</sequence>
<feature type="signal peptide" evidence="9">
    <location>
        <begin position="1"/>
        <end position="22"/>
    </location>
</feature>
<evidence type="ECO:0000256" key="2">
    <source>
        <dbReference type="ARBA" id="ARBA00007613"/>
    </source>
</evidence>
<protein>
    <recommendedName>
        <fullName evidence="10">Cds6 C-terminal domain-containing protein</fullName>
    </recommendedName>
</protein>
<feature type="domain" description="Cds6 C-terminal" evidence="10">
    <location>
        <begin position="504"/>
        <end position="606"/>
    </location>
</feature>
<dbReference type="Gene3D" id="1.20.1600.10">
    <property type="entry name" value="Outer membrane efflux proteins (OEP)"/>
    <property type="match status" value="1"/>
</dbReference>
<reference evidence="11 12" key="1">
    <citation type="submission" date="2018-05" db="EMBL/GenBank/DDBJ databases">
        <title>complete genome sequence of Aquabacterium olei NBRC 110486.</title>
        <authorList>
            <person name="Tang B."/>
            <person name="Chang J."/>
            <person name="Zhang L."/>
            <person name="Yang H."/>
        </authorList>
    </citation>
    <scope>NUCLEOTIDE SEQUENCE [LARGE SCALE GENOMIC DNA]</scope>
    <source>
        <strain evidence="11 12">NBRC 110486</strain>
    </source>
</reference>
<dbReference type="InterPro" id="IPR032710">
    <property type="entry name" value="NTF2-like_dom_sf"/>
</dbReference>
<dbReference type="Pfam" id="PF02321">
    <property type="entry name" value="OEP"/>
    <property type="match status" value="2"/>
</dbReference>
<evidence type="ECO:0000256" key="4">
    <source>
        <dbReference type="ARBA" id="ARBA00022452"/>
    </source>
</evidence>
<evidence type="ECO:0000256" key="6">
    <source>
        <dbReference type="ARBA" id="ARBA00023136"/>
    </source>
</evidence>
<dbReference type="PANTHER" id="PTHR30026:SF22">
    <property type="entry name" value="OUTER MEMBRANE EFFLUX PROTEIN"/>
    <property type="match status" value="1"/>
</dbReference>
<dbReference type="NCBIfam" id="TIGR01844">
    <property type="entry name" value="type_I_sec_TolC"/>
    <property type="match status" value="1"/>
</dbReference>
<feature type="chain" id="PRO_5016102013" description="Cds6 C-terminal domain-containing protein" evidence="9">
    <location>
        <begin position="23"/>
        <end position="609"/>
    </location>
</feature>
<dbReference type="InterPro" id="IPR010130">
    <property type="entry name" value="T1SS_OMP_TolC"/>
</dbReference>
<keyword evidence="3" id="KW-0813">Transport</keyword>
<dbReference type="SUPFAM" id="SSF56954">
    <property type="entry name" value="Outer membrane efflux proteins (OEP)"/>
    <property type="match status" value="1"/>
</dbReference>
<evidence type="ECO:0000256" key="7">
    <source>
        <dbReference type="ARBA" id="ARBA00023237"/>
    </source>
</evidence>
<gene>
    <name evidence="11" type="ORF">DEH84_11660</name>
</gene>
<comment type="similarity">
    <text evidence="2">Belongs to the outer membrane factor (OMF) (TC 1.B.17) family.</text>
</comment>
<keyword evidence="7" id="KW-0998">Cell outer membrane</keyword>
<feature type="coiled-coil region" evidence="8">
    <location>
        <begin position="347"/>
        <end position="405"/>
    </location>
</feature>
<dbReference type="OrthoDB" id="9814637at2"/>
<dbReference type="KEGG" id="aon:DEH84_11660"/>
<dbReference type="GO" id="GO:0015562">
    <property type="term" value="F:efflux transmembrane transporter activity"/>
    <property type="evidence" value="ECO:0007669"/>
    <property type="project" value="InterPro"/>
</dbReference>
<dbReference type="InterPro" id="IPR051906">
    <property type="entry name" value="TolC-like"/>
</dbReference>
<dbReference type="PANTHER" id="PTHR30026">
    <property type="entry name" value="OUTER MEMBRANE PROTEIN TOLC"/>
    <property type="match status" value="1"/>
</dbReference>
<dbReference type="GO" id="GO:0009279">
    <property type="term" value="C:cell outer membrane"/>
    <property type="evidence" value="ECO:0007669"/>
    <property type="project" value="UniProtKB-SubCell"/>
</dbReference>
<dbReference type="Gene3D" id="3.10.450.50">
    <property type="match status" value="1"/>
</dbReference>
<dbReference type="SUPFAM" id="SSF54427">
    <property type="entry name" value="NTF2-like"/>
    <property type="match status" value="1"/>
</dbReference>
<dbReference type="GO" id="GO:0015288">
    <property type="term" value="F:porin activity"/>
    <property type="evidence" value="ECO:0007669"/>
    <property type="project" value="TreeGrafter"/>
</dbReference>
<name>A0A2U8FT69_9BURK</name>
<keyword evidence="9" id="KW-0732">Signal</keyword>
<evidence type="ECO:0000256" key="9">
    <source>
        <dbReference type="SAM" id="SignalP"/>
    </source>
</evidence>
<keyword evidence="8" id="KW-0175">Coiled coil</keyword>
<dbReference type="InterPro" id="IPR003423">
    <property type="entry name" value="OMP_efflux"/>
</dbReference>
<keyword evidence="5" id="KW-0812">Transmembrane</keyword>
<dbReference type="GO" id="GO:1990281">
    <property type="term" value="C:efflux pump complex"/>
    <property type="evidence" value="ECO:0007669"/>
    <property type="project" value="TreeGrafter"/>
</dbReference>
<organism evidence="11 12">
    <name type="scientific">Aquabacterium olei</name>
    <dbReference type="NCBI Taxonomy" id="1296669"/>
    <lineage>
        <taxon>Bacteria</taxon>
        <taxon>Pseudomonadati</taxon>
        <taxon>Pseudomonadota</taxon>
        <taxon>Betaproteobacteria</taxon>
        <taxon>Burkholderiales</taxon>
        <taxon>Aquabacterium</taxon>
    </lineage>
</organism>
<keyword evidence="6" id="KW-0472">Membrane</keyword>
<accession>A0A2U8FT69</accession>
<evidence type="ECO:0000313" key="11">
    <source>
        <dbReference type="EMBL" id="AWI54008.1"/>
    </source>
</evidence>
<keyword evidence="12" id="KW-1185">Reference proteome</keyword>
<evidence type="ECO:0000256" key="8">
    <source>
        <dbReference type="SAM" id="Coils"/>
    </source>
</evidence>
<proteinExistence type="inferred from homology"/>
<evidence type="ECO:0000256" key="1">
    <source>
        <dbReference type="ARBA" id="ARBA00004442"/>
    </source>
</evidence>
<dbReference type="InterPro" id="IPR056203">
    <property type="entry name" value="Cds6_C"/>
</dbReference>
<comment type="subcellular location">
    <subcellularLocation>
        <location evidence="1">Cell outer membrane</location>
    </subcellularLocation>
</comment>